<dbReference type="Proteomes" id="UP001190700">
    <property type="component" value="Unassembled WGS sequence"/>
</dbReference>
<evidence type="ECO:0000256" key="2">
    <source>
        <dbReference type="ARBA" id="ARBA00022448"/>
    </source>
</evidence>
<keyword evidence="4 6" id="KW-1133">Transmembrane helix</keyword>
<feature type="transmembrane region" description="Helical" evidence="6">
    <location>
        <begin position="109"/>
        <end position="130"/>
    </location>
</feature>
<feature type="transmembrane region" description="Helical" evidence="6">
    <location>
        <begin position="265"/>
        <end position="286"/>
    </location>
</feature>
<keyword evidence="3 6" id="KW-0812">Transmembrane</keyword>
<evidence type="ECO:0000313" key="7">
    <source>
        <dbReference type="EMBL" id="KAK3252983.1"/>
    </source>
</evidence>
<dbReference type="PANTHER" id="PTHR23506:SF26">
    <property type="entry name" value="MFS-TYPE TRANSPORTER SLC18B1"/>
    <property type="match status" value="1"/>
</dbReference>
<evidence type="ECO:0000256" key="5">
    <source>
        <dbReference type="ARBA" id="ARBA00023136"/>
    </source>
</evidence>
<evidence type="ECO:0000313" key="8">
    <source>
        <dbReference type="Proteomes" id="UP001190700"/>
    </source>
</evidence>
<organism evidence="7 8">
    <name type="scientific">Cymbomonas tetramitiformis</name>
    <dbReference type="NCBI Taxonomy" id="36881"/>
    <lineage>
        <taxon>Eukaryota</taxon>
        <taxon>Viridiplantae</taxon>
        <taxon>Chlorophyta</taxon>
        <taxon>Pyramimonadophyceae</taxon>
        <taxon>Pyramimonadales</taxon>
        <taxon>Pyramimonadaceae</taxon>
        <taxon>Cymbomonas</taxon>
    </lineage>
</organism>
<dbReference type="GO" id="GO:0016020">
    <property type="term" value="C:membrane"/>
    <property type="evidence" value="ECO:0007669"/>
    <property type="project" value="UniProtKB-SubCell"/>
</dbReference>
<keyword evidence="5 6" id="KW-0472">Membrane</keyword>
<keyword evidence="2" id="KW-0813">Transport</keyword>
<dbReference type="EMBL" id="LGRX02025071">
    <property type="protein sequence ID" value="KAK3252983.1"/>
    <property type="molecule type" value="Genomic_DNA"/>
</dbReference>
<name>A0AAE0F5X6_9CHLO</name>
<feature type="transmembrane region" description="Helical" evidence="6">
    <location>
        <begin position="47"/>
        <end position="71"/>
    </location>
</feature>
<evidence type="ECO:0000256" key="1">
    <source>
        <dbReference type="ARBA" id="ARBA00004141"/>
    </source>
</evidence>
<comment type="caution">
    <text evidence="7">The sequence shown here is derived from an EMBL/GenBank/DDBJ whole genome shotgun (WGS) entry which is preliminary data.</text>
</comment>
<dbReference type="InterPro" id="IPR036259">
    <property type="entry name" value="MFS_trans_sf"/>
</dbReference>
<keyword evidence="8" id="KW-1185">Reference proteome</keyword>
<protein>
    <submittedName>
        <fullName evidence="7">Uncharacterized protein</fullName>
    </submittedName>
</protein>
<dbReference type="Gene3D" id="1.20.1250.20">
    <property type="entry name" value="MFS general substrate transporter like domains"/>
    <property type="match status" value="1"/>
</dbReference>
<dbReference type="AlphaFoldDB" id="A0AAE0F5X6"/>
<dbReference type="InterPro" id="IPR050930">
    <property type="entry name" value="MFS_Vesicular_Transporter"/>
</dbReference>
<feature type="transmembrane region" description="Helical" evidence="6">
    <location>
        <begin position="214"/>
        <end position="234"/>
    </location>
</feature>
<feature type="transmembrane region" description="Helical" evidence="6">
    <location>
        <begin position="175"/>
        <end position="194"/>
    </location>
</feature>
<reference evidence="7 8" key="1">
    <citation type="journal article" date="2015" name="Genome Biol. Evol.">
        <title>Comparative Genomics of a Bacterivorous Green Alga Reveals Evolutionary Causalities and Consequences of Phago-Mixotrophic Mode of Nutrition.</title>
        <authorList>
            <person name="Burns J.A."/>
            <person name="Paasch A."/>
            <person name="Narechania A."/>
            <person name="Kim E."/>
        </authorList>
    </citation>
    <scope>NUCLEOTIDE SEQUENCE [LARGE SCALE GENOMIC DNA]</scope>
    <source>
        <strain evidence="7 8">PLY_AMNH</strain>
    </source>
</reference>
<comment type="subcellular location">
    <subcellularLocation>
        <location evidence="1">Membrane</location>
        <topology evidence="1">Multi-pass membrane protein</topology>
    </subcellularLocation>
</comment>
<gene>
    <name evidence="7" type="ORF">CYMTET_37747</name>
</gene>
<evidence type="ECO:0000256" key="3">
    <source>
        <dbReference type="ARBA" id="ARBA00022692"/>
    </source>
</evidence>
<dbReference type="GO" id="GO:0022857">
    <property type="term" value="F:transmembrane transporter activity"/>
    <property type="evidence" value="ECO:0007669"/>
    <property type="project" value="TreeGrafter"/>
</dbReference>
<evidence type="ECO:0000256" key="4">
    <source>
        <dbReference type="ARBA" id="ARBA00022989"/>
    </source>
</evidence>
<proteinExistence type="predicted"/>
<feature type="transmembrane region" description="Helical" evidence="6">
    <location>
        <begin position="241"/>
        <end position="259"/>
    </location>
</feature>
<accession>A0AAE0F5X6</accession>
<evidence type="ECO:0000256" key="6">
    <source>
        <dbReference type="SAM" id="Phobius"/>
    </source>
</evidence>
<sequence>MGVRLRGYGGYILLELKQNRGGAIQVGALTYLMESSTERDVGFRIGLYQAVGAIGSVLGPVLGSWLFALGVDTGLMGGGRSGYWVDGWRAIGFLMSLTVFAAGTGGYQLPFYALPILLFPCWCIAVAVYLSRRRGTNSADDRLLPLAASDQLAAPAALVPPPEQQVAFIGFFNKWVLLLLCMDSFYLGAFWSYFSPVLEPFLEGTLHVPKAHVGYVFAMCAVGYCVGTGSVGLLTSARPQYVSMLLFSHVLLLVAGFVLNARSVWRVVAGLFVLGVGDGFGIVPLAPIMCSSDDNLQLVARQHMASHQLLCPRGEVAGRAGTNTSSQGIQCKGFSHGESVLEAEGSKRKSMTGAQALGVVPNVGLVVKRWLEWLEGRRLGGGEMARATRGAGVNWLQAHGSSAPAVRMQRGDQQTGCGVMPGRRWVALGCGGCVRGGVGPDLMCRGWASSLRIGFGAAGEQWGGPQRRLGDGEMARAAQGAEVKWLQRHGSFVPAVQMQRGSEMSRLQRHNNIAPAERFQQGTGLVVQGWLWQLQGTKASLRRPGEAG</sequence>
<dbReference type="SUPFAM" id="SSF103473">
    <property type="entry name" value="MFS general substrate transporter"/>
    <property type="match status" value="1"/>
</dbReference>
<dbReference type="PANTHER" id="PTHR23506">
    <property type="entry name" value="GH10249P"/>
    <property type="match status" value="1"/>
</dbReference>